<comment type="caution">
    <text evidence="1">The sequence shown here is derived from an EMBL/GenBank/DDBJ whole genome shotgun (WGS) entry which is preliminary data.</text>
</comment>
<evidence type="ECO:0008006" key="3">
    <source>
        <dbReference type="Google" id="ProtNLM"/>
    </source>
</evidence>
<dbReference type="EMBL" id="LSNE01000007">
    <property type="protein sequence ID" value="KXI28061.1"/>
    <property type="molecule type" value="Genomic_DNA"/>
</dbReference>
<dbReference type="RefSeq" id="WP_068378012.1">
    <property type="nucleotide sequence ID" value="NZ_LSNE01000007.1"/>
</dbReference>
<gene>
    <name evidence="1" type="ORF">AX660_16870</name>
</gene>
<organism evidence="1 2">
    <name type="scientific">Paraglaciecola hydrolytica</name>
    <dbReference type="NCBI Taxonomy" id="1799789"/>
    <lineage>
        <taxon>Bacteria</taxon>
        <taxon>Pseudomonadati</taxon>
        <taxon>Pseudomonadota</taxon>
        <taxon>Gammaproteobacteria</taxon>
        <taxon>Alteromonadales</taxon>
        <taxon>Alteromonadaceae</taxon>
        <taxon>Paraglaciecola</taxon>
    </lineage>
</organism>
<protein>
    <recommendedName>
        <fullName evidence="3">Lipoprotein</fullName>
    </recommendedName>
</protein>
<sequence length="88" mass="9558">MKFTIPLLFVAVVGLSACQTKPVSDEAIIDSVAAETKKQQANKKEGGEPNPAKCQQAKLDLVEVESAQDIPQINRVKAAIMQYCDNIK</sequence>
<proteinExistence type="predicted"/>
<dbReference type="AlphaFoldDB" id="A0A135ZYL9"/>
<evidence type="ECO:0000313" key="2">
    <source>
        <dbReference type="Proteomes" id="UP000070299"/>
    </source>
</evidence>
<name>A0A135ZYL9_9ALTE</name>
<accession>A0A135ZYL9</accession>
<evidence type="ECO:0000313" key="1">
    <source>
        <dbReference type="EMBL" id="KXI28061.1"/>
    </source>
</evidence>
<reference evidence="2" key="1">
    <citation type="submission" date="2016-02" db="EMBL/GenBank/DDBJ databases">
        <authorList>
            <person name="Schultz-Johansen M."/>
            <person name="Glaring M.A."/>
            <person name="Bech P.K."/>
            <person name="Stougaard P."/>
        </authorList>
    </citation>
    <scope>NUCLEOTIDE SEQUENCE [LARGE SCALE GENOMIC DNA]</scope>
    <source>
        <strain evidence="2">S66</strain>
    </source>
</reference>
<dbReference type="PROSITE" id="PS51257">
    <property type="entry name" value="PROKAR_LIPOPROTEIN"/>
    <property type="match status" value="1"/>
</dbReference>
<dbReference type="Proteomes" id="UP000070299">
    <property type="component" value="Unassembled WGS sequence"/>
</dbReference>
<dbReference type="STRING" id="1799789.AX660_16870"/>
<keyword evidence="2" id="KW-1185">Reference proteome</keyword>